<proteinExistence type="inferred from homology"/>
<dbReference type="FunFam" id="3.40.50.300:FF:000489">
    <property type="entry name" value="Primosome assembly protein PriA"/>
    <property type="match status" value="1"/>
</dbReference>
<dbReference type="AlphaFoldDB" id="A0AAE3XPL5"/>
<feature type="domain" description="Helicase ATP-binding" evidence="13">
    <location>
        <begin position="298"/>
        <end position="465"/>
    </location>
</feature>
<dbReference type="GO" id="GO:1990077">
    <property type="term" value="C:primosome complex"/>
    <property type="evidence" value="ECO:0007669"/>
    <property type="project" value="UniProtKB-UniRule"/>
</dbReference>
<comment type="cofactor">
    <cofactor evidence="12">
        <name>Zn(2+)</name>
        <dbReference type="ChEBI" id="CHEBI:29105"/>
    </cofactor>
    <text evidence="12">Binds 2 zinc ions per subunit.</text>
</comment>
<accession>A0AAE3XPL5</accession>
<feature type="binding site" evidence="12">
    <location>
        <position position="568"/>
    </location>
    <ligand>
        <name>Zn(2+)</name>
        <dbReference type="ChEBI" id="CHEBI:29105"/>
        <label>1</label>
    </ligand>
</feature>
<dbReference type="InterPro" id="IPR011545">
    <property type="entry name" value="DEAD/DEAH_box_helicase_dom"/>
</dbReference>
<dbReference type="GO" id="GO:0003677">
    <property type="term" value="F:DNA binding"/>
    <property type="evidence" value="ECO:0007669"/>
    <property type="project" value="UniProtKB-UniRule"/>
</dbReference>
<feature type="binding site" evidence="12">
    <location>
        <position position="537"/>
    </location>
    <ligand>
        <name>Zn(2+)</name>
        <dbReference type="ChEBI" id="CHEBI:29105"/>
        <label>2</label>
    </ligand>
</feature>
<dbReference type="GO" id="GO:0008270">
    <property type="term" value="F:zinc ion binding"/>
    <property type="evidence" value="ECO:0007669"/>
    <property type="project" value="UniProtKB-UniRule"/>
</dbReference>
<feature type="binding site" evidence="12">
    <location>
        <position position="528"/>
    </location>
    <ligand>
        <name>Zn(2+)</name>
        <dbReference type="ChEBI" id="CHEBI:29105"/>
        <label>1</label>
    </ligand>
</feature>
<keyword evidence="1 12" id="KW-0639">Primosome</keyword>
<evidence type="ECO:0000256" key="2">
    <source>
        <dbReference type="ARBA" id="ARBA00022705"/>
    </source>
</evidence>
<dbReference type="FunFam" id="3.40.1440.60:FF:000001">
    <property type="entry name" value="Primosomal protein N"/>
    <property type="match status" value="1"/>
</dbReference>
<evidence type="ECO:0000259" key="14">
    <source>
        <dbReference type="PROSITE" id="PS51194"/>
    </source>
</evidence>
<dbReference type="RefSeq" id="WP_309939548.1">
    <property type="nucleotide sequence ID" value="NZ_AP025305.1"/>
</dbReference>
<dbReference type="PANTHER" id="PTHR30580:SF0">
    <property type="entry name" value="PRIMOSOMAL PROTEIN N"/>
    <property type="match status" value="1"/>
</dbReference>
<evidence type="ECO:0000259" key="13">
    <source>
        <dbReference type="PROSITE" id="PS51192"/>
    </source>
</evidence>
<keyword evidence="10 12" id="KW-0413">Isomerase</keyword>
<protein>
    <recommendedName>
        <fullName evidence="12">Replication restart protein PriA</fullName>
    </recommendedName>
    <alternativeName>
        <fullName evidence="12">ATP-dependent DNA helicase PriA</fullName>
        <ecNumber evidence="12">5.6.2.4</ecNumber>
    </alternativeName>
    <alternativeName>
        <fullName evidence="12">DNA 3'-5' helicase PriA</fullName>
    </alternativeName>
</protein>
<dbReference type="Pfam" id="PF18074">
    <property type="entry name" value="PriA_C"/>
    <property type="match status" value="1"/>
</dbReference>
<dbReference type="GO" id="GO:0006302">
    <property type="term" value="P:double-strand break repair"/>
    <property type="evidence" value="ECO:0007669"/>
    <property type="project" value="InterPro"/>
</dbReference>
<keyword evidence="7 12" id="KW-0862">Zinc</keyword>
<evidence type="ECO:0000256" key="10">
    <source>
        <dbReference type="ARBA" id="ARBA00023235"/>
    </source>
</evidence>
<keyword evidence="6 12" id="KW-0347">Helicase</keyword>
<dbReference type="InterPro" id="IPR040498">
    <property type="entry name" value="PriA_CRR"/>
</dbReference>
<comment type="catalytic activity">
    <reaction evidence="11 12">
        <text>ATP + H2O = ADP + phosphate + H(+)</text>
        <dbReference type="Rhea" id="RHEA:13065"/>
        <dbReference type="ChEBI" id="CHEBI:15377"/>
        <dbReference type="ChEBI" id="CHEBI:15378"/>
        <dbReference type="ChEBI" id="CHEBI:30616"/>
        <dbReference type="ChEBI" id="CHEBI:43474"/>
        <dbReference type="ChEBI" id="CHEBI:456216"/>
        <dbReference type="EC" id="5.6.2.4"/>
    </reaction>
</comment>
<dbReference type="Pfam" id="PF18319">
    <property type="entry name" value="Zn_ribbon_PriA"/>
    <property type="match status" value="1"/>
</dbReference>
<organism evidence="15 16">
    <name type="scientific">Aureibacter tunicatorum</name>
    <dbReference type="NCBI Taxonomy" id="866807"/>
    <lineage>
        <taxon>Bacteria</taxon>
        <taxon>Pseudomonadati</taxon>
        <taxon>Bacteroidota</taxon>
        <taxon>Cytophagia</taxon>
        <taxon>Cytophagales</taxon>
        <taxon>Persicobacteraceae</taxon>
        <taxon>Aureibacter</taxon>
    </lineage>
</organism>
<dbReference type="SMART" id="SM00490">
    <property type="entry name" value="HELICc"/>
    <property type="match status" value="1"/>
</dbReference>
<gene>
    <name evidence="12" type="primary">priA</name>
    <name evidence="15" type="ORF">HNQ88_002831</name>
</gene>
<evidence type="ECO:0000256" key="1">
    <source>
        <dbReference type="ARBA" id="ARBA00022515"/>
    </source>
</evidence>
<comment type="caution">
    <text evidence="15">The sequence shown here is derived from an EMBL/GenBank/DDBJ whole genome shotgun (WGS) entry which is preliminary data.</text>
</comment>
<evidence type="ECO:0000313" key="15">
    <source>
        <dbReference type="EMBL" id="MDR6239783.1"/>
    </source>
</evidence>
<keyword evidence="4 12" id="KW-0547">Nucleotide-binding</keyword>
<dbReference type="InterPro" id="IPR005259">
    <property type="entry name" value="PriA"/>
</dbReference>
<name>A0AAE3XPL5_9BACT</name>
<dbReference type="Proteomes" id="UP001185092">
    <property type="component" value="Unassembled WGS sequence"/>
</dbReference>
<feature type="binding site" evidence="12">
    <location>
        <position position="531"/>
    </location>
    <ligand>
        <name>Zn(2+)</name>
        <dbReference type="ChEBI" id="CHEBI:29105"/>
        <label>1</label>
    </ligand>
</feature>
<evidence type="ECO:0000256" key="5">
    <source>
        <dbReference type="ARBA" id="ARBA00022801"/>
    </source>
</evidence>
<keyword evidence="9 12" id="KW-0238">DNA-binding</keyword>
<dbReference type="GO" id="GO:0016787">
    <property type="term" value="F:hydrolase activity"/>
    <property type="evidence" value="ECO:0007669"/>
    <property type="project" value="UniProtKB-KW"/>
</dbReference>
<dbReference type="Gene3D" id="3.40.1440.60">
    <property type="entry name" value="PriA, 3(prime) DNA-binding domain"/>
    <property type="match status" value="1"/>
</dbReference>
<reference evidence="15" key="1">
    <citation type="submission" date="2023-07" db="EMBL/GenBank/DDBJ databases">
        <title>Genomic Encyclopedia of Type Strains, Phase IV (KMG-IV): sequencing the most valuable type-strain genomes for metagenomic binning, comparative biology and taxonomic classification.</title>
        <authorList>
            <person name="Goeker M."/>
        </authorList>
    </citation>
    <scope>NUCLEOTIDE SEQUENCE</scope>
    <source>
        <strain evidence="15">DSM 26174</strain>
    </source>
</reference>
<dbReference type="SMART" id="SM00487">
    <property type="entry name" value="DEXDc"/>
    <property type="match status" value="1"/>
</dbReference>
<dbReference type="GO" id="GO:0006269">
    <property type="term" value="P:DNA replication, synthesis of primer"/>
    <property type="evidence" value="ECO:0007669"/>
    <property type="project" value="UniProtKB-KW"/>
</dbReference>
<comment type="similarity">
    <text evidence="12">Belongs to the helicase family. PriA subfamily.</text>
</comment>
<dbReference type="Pfam" id="PF17764">
    <property type="entry name" value="PriA_3primeBD"/>
    <property type="match status" value="1"/>
</dbReference>
<sequence length="823" mass="95500">MRFADLILPVPIPRTFTYEIPFELEGRLMPGHRVIVEFGKSKILTAIVSDIHNSIPKYETKTILDILDEKPIITPLQLKFFFWVADYYMSNIGDVLNAAIPSGLKLSSESKIQLHQNFDFESNTFTFTERETLILNQLKTKEDLSYNEIQKLLGIKAIHKIIKSLINKEAVQIFESLKDKYKPKFEKRIRLTSHYMDVETNLEELFDQLEKTPKQLQVVLSYLQKVPIFKDSDLNNEGVPRKEILNLKDISTSSLNTLIKKKVFEQFEVQVDRVRKYIKKTKDFQLSPAQEIAKEQILNVFSQNKTCLLHGVTGSGKTEIYINLIQEAIQNESQTLLILPEIALTAQIVNRLKDIFGEKLGVYHSKYNDHERVEIWRKVLEEEYSVIIGVRSAIFLPFTNLNLIIVDECHDSSYKQFDPPPRYNGADSAIVLAKLHHSKILLGSATPSVEQYYNVQIGNYGLATLQERYSDGKLPEMTFINMKDCRNKKKVTGEYSNELIGALKLNLQNNQQSLLFQNKRGYSPYLACDECNYIPMCNSCDVNLVYYKHSNSLKCNYCGYMENIPHTCPNCGSNRIKLVGYGTEKIEEDLKLMLPEARIERLDQDSTKNKYNHEKIIQSFENGNIDILIGTQMISKGLDFDNVSLVGVLDADRILYNPDFRANERAFQLFTQLRGRAGRKSVHGQFYIQCFNENHHVFDLLKSDDYMSMYYNELKERQKFDYPPFYRLVKVMVKDRDKNISRSASIFLYNELRNLLGSKRAIGYFEPLISRVRNMYIHEITIKLERNGLNMSSIKNKIKSTEGNLYKQREFSRVRISYDVDPI</sequence>
<comment type="function">
    <text evidence="12">Initiates the restart of stalled replication forks, which reloads the replicative helicase on sites other than the origin of replication. Recognizes and binds to abandoned replication forks and remodels them to uncover a helicase loading site. Promotes assembly of the primosome at these replication forks.</text>
</comment>
<evidence type="ECO:0000256" key="12">
    <source>
        <dbReference type="HAMAP-Rule" id="MF_00983"/>
    </source>
</evidence>
<keyword evidence="2 12" id="KW-0235">DNA replication</keyword>
<feature type="domain" description="Helicase C-terminal" evidence="14">
    <location>
        <begin position="563"/>
        <end position="737"/>
    </location>
</feature>
<evidence type="ECO:0000313" key="16">
    <source>
        <dbReference type="Proteomes" id="UP001185092"/>
    </source>
</evidence>
<feature type="binding site" evidence="12">
    <location>
        <position position="571"/>
    </location>
    <ligand>
        <name>Zn(2+)</name>
        <dbReference type="ChEBI" id="CHEBI:29105"/>
        <label>1</label>
    </ligand>
</feature>
<dbReference type="Gene3D" id="3.40.50.300">
    <property type="entry name" value="P-loop containing nucleotide triphosphate hydrolases"/>
    <property type="match status" value="2"/>
</dbReference>
<dbReference type="EC" id="5.6.2.4" evidence="12"/>
<dbReference type="SUPFAM" id="SSF52540">
    <property type="entry name" value="P-loop containing nucleoside triphosphate hydrolases"/>
    <property type="match status" value="2"/>
</dbReference>
<feature type="binding site" evidence="12">
    <location>
        <position position="555"/>
    </location>
    <ligand>
        <name>Zn(2+)</name>
        <dbReference type="ChEBI" id="CHEBI:29105"/>
        <label>2</label>
    </ligand>
</feature>
<dbReference type="PROSITE" id="PS51192">
    <property type="entry name" value="HELICASE_ATP_BIND_1"/>
    <property type="match status" value="1"/>
</dbReference>
<dbReference type="GO" id="GO:0006310">
    <property type="term" value="P:DNA recombination"/>
    <property type="evidence" value="ECO:0007669"/>
    <property type="project" value="InterPro"/>
</dbReference>
<evidence type="ECO:0000256" key="3">
    <source>
        <dbReference type="ARBA" id="ARBA00022723"/>
    </source>
</evidence>
<dbReference type="InterPro" id="IPR001650">
    <property type="entry name" value="Helicase_C-like"/>
</dbReference>
<evidence type="ECO:0000256" key="7">
    <source>
        <dbReference type="ARBA" id="ARBA00022833"/>
    </source>
</evidence>
<feature type="binding site" evidence="12">
    <location>
        <position position="540"/>
    </location>
    <ligand>
        <name>Zn(2+)</name>
        <dbReference type="ChEBI" id="CHEBI:29105"/>
        <label>2</label>
    </ligand>
</feature>
<dbReference type="Pfam" id="PF00271">
    <property type="entry name" value="Helicase_C"/>
    <property type="match status" value="1"/>
</dbReference>
<dbReference type="GO" id="GO:0043138">
    <property type="term" value="F:3'-5' DNA helicase activity"/>
    <property type="evidence" value="ECO:0007669"/>
    <property type="project" value="UniProtKB-EC"/>
</dbReference>
<dbReference type="InterPro" id="IPR027417">
    <property type="entry name" value="P-loop_NTPase"/>
</dbReference>
<dbReference type="Pfam" id="PF00270">
    <property type="entry name" value="DEAD"/>
    <property type="match status" value="1"/>
</dbReference>
<dbReference type="GO" id="GO:0006270">
    <property type="term" value="P:DNA replication initiation"/>
    <property type="evidence" value="ECO:0007669"/>
    <property type="project" value="TreeGrafter"/>
</dbReference>
<evidence type="ECO:0000256" key="4">
    <source>
        <dbReference type="ARBA" id="ARBA00022741"/>
    </source>
</evidence>
<keyword evidence="5 12" id="KW-0378">Hydrolase</keyword>
<dbReference type="GO" id="GO:0005524">
    <property type="term" value="F:ATP binding"/>
    <property type="evidence" value="ECO:0007669"/>
    <property type="project" value="UniProtKB-UniRule"/>
</dbReference>
<dbReference type="PANTHER" id="PTHR30580">
    <property type="entry name" value="PRIMOSOMAL PROTEIN N"/>
    <property type="match status" value="1"/>
</dbReference>
<keyword evidence="16" id="KW-1185">Reference proteome</keyword>
<keyword evidence="8 12" id="KW-0067">ATP-binding</keyword>
<dbReference type="InterPro" id="IPR041222">
    <property type="entry name" value="PriA_3primeBD"/>
</dbReference>
<comment type="subunit">
    <text evidence="12">Component of the replication restart primosome.</text>
</comment>
<comment type="catalytic activity">
    <reaction evidence="12">
        <text>Couples ATP hydrolysis with the unwinding of duplex DNA by translocating in the 3'-5' direction.</text>
        <dbReference type="EC" id="5.6.2.4"/>
    </reaction>
</comment>
<dbReference type="CDD" id="cd18804">
    <property type="entry name" value="SF2_C_priA"/>
    <property type="match status" value="1"/>
</dbReference>
<evidence type="ECO:0000256" key="6">
    <source>
        <dbReference type="ARBA" id="ARBA00022806"/>
    </source>
</evidence>
<evidence type="ECO:0000256" key="8">
    <source>
        <dbReference type="ARBA" id="ARBA00022840"/>
    </source>
</evidence>
<evidence type="ECO:0000256" key="9">
    <source>
        <dbReference type="ARBA" id="ARBA00023125"/>
    </source>
</evidence>
<dbReference type="NCBIfam" id="TIGR00595">
    <property type="entry name" value="priA"/>
    <property type="match status" value="1"/>
</dbReference>
<dbReference type="InterPro" id="IPR042115">
    <property type="entry name" value="PriA_3primeBD_sf"/>
</dbReference>
<feature type="binding site" evidence="12">
    <location>
        <position position="558"/>
    </location>
    <ligand>
        <name>Zn(2+)</name>
        <dbReference type="ChEBI" id="CHEBI:29105"/>
        <label>2</label>
    </ligand>
</feature>
<dbReference type="PROSITE" id="PS51194">
    <property type="entry name" value="HELICASE_CTER"/>
    <property type="match status" value="1"/>
</dbReference>
<dbReference type="CDD" id="cd17929">
    <property type="entry name" value="DEXHc_priA"/>
    <property type="match status" value="1"/>
</dbReference>
<keyword evidence="3 12" id="KW-0479">Metal-binding</keyword>
<dbReference type="HAMAP" id="MF_00983">
    <property type="entry name" value="PriA"/>
    <property type="match status" value="1"/>
</dbReference>
<dbReference type="InterPro" id="IPR041236">
    <property type="entry name" value="PriA_C"/>
</dbReference>
<dbReference type="EMBL" id="JAVDQD010000003">
    <property type="protein sequence ID" value="MDR6239783.1"/>
    <property type="molecule type" value="Genomic_DNA"/>
</dbReference>
<evidence type="ECO:0000256" key="11">
    <source>
        <dbReference type="ARBA" id="ARBA00048988"/>
    </source>
</evidence>
<dbReference type="InterPro" id="IPR014001">
    <property type="entry name" value="Helicase_ATP-bd"/>
</dbReference>